<sequence>MSLSLGSSNHHAHLSSSAAEEIQGAVNILAGRQVFPSAGSSCTRPGIRVKSASESQHLLVISKSLSNSKEDFSPCAFGQFDENRVYTTLFRHSTCYDVLPDSGKLVIVDSRLPTLRAISALLDNGVIAAPVWCSETQSYLGVFSQELALDMLGHLHYSEVNTSDGIADSQSSTSTKPGNTSTSPTSPPPTLSSFNSSLFRWGSKQLGDVLNLMYGLSDGRQLTDLFVHPQYCLQKALYRLFHHPEQHNNLNKHNQYNNRQHQNLLKFKLSNASGHRASYPNNSPKAFLDEETVGPGGGGVGRFARQSSTFFPSNSNHSSSAVSISEGGNDSASSSLPAANLNSPLYQQSATAPTSTTPLIGSHSSSANSTDRNKMQDSSLLGSSSNDNIQRVSSKCCAHSNPSSLYTSLLSYLLVIDNQSGNALGLLGSDRLLAYLRLRVDELPSTGRMIMPIGSVHGLRWIERYPGKSAEVNSSTSSNYISPSLNKSSSSTIFNNDYLTQLKEVPVLHLTDRVSDALHVFMCWLPQLPCLPVIHFVDNDQLRPIDFIGLLSPGDLLNFIMCSTPDTALDEPISKIMEKKSLHCPTQQNCVCFVTETLAIVLDRMFRLKAPCLIMFDTRKSSASCAVATKPFGQPVGMVTAKDILHSVILGHRHRHHHHHHRESGRQQHQHSSQPENINQSPSGVDVSLPHGYGVNHSSNNNHNIYKSSGSFESGIHSSSYQDGREFIRGDLSSNNHNNNSNTEHVHFVDIDENKKRSPSPLSVCSLSSTGTFSASSPESDVEQSLSNEPFKSACNDSNSNNNVRRSGDCNCSCHRYDNGGNNNNKDSIIHHHQQQQPMISPSSSLSPGGGRQSHPPVKNLRDDSTISSGSTGLVDKITSRFLPHNFIMHHSGWSSDRRSSEPYTTTTTTKKKDKMKRKMHLLDSQRRPSPQIIAKQSTSTTPPPQYHHQQHQQQHHVHYAETSHCAYPVSSLMAIDETMTVGSGVTSITITTNSTNTNITVNNNNISSAQVNTTVTNVTEHHMLPATGGSISTREEDDAVFPMD</sequence>
<dbReference type="PANTHER" id="PTHR13780:SF35">
    <property type="entry name" value="LD22662P"/>
    <property type="match status" value="1"/>
</dbReference>
<dbReference type="WBParaSite" id="TREG1_134270.1">
    <property type="protein sequence ID" value="TREG1_134270.1"/>
    <property type="gene ID" value="TREG1_134270"/>
</dbReference>
<keyword evidence="8" id="KW-1185">Reference proteome</keyword>
<dbReference type="InterPro" id="IPR046342">
    <property type="entry name" value="CBS_dom_sf"/>
</dbReference>
<evidence type="ECO:0000256" key="6">
    <source>
        <dbReference type="SAM" id="MobiDB-lite"/>
    </source>
</evidence>
<feature type="region of interest" description="Disordered" evidence="6">
    <location>
        <begin position="753"/>
        <end position="785"/>
    </location>
</feature>
<dbReference type="GO" id="GO:0016208">
    <property type="term" value="F:AMP binding"/>
    <property type="evidence" value="ECO:0007669"/>
    <property type="project" value="TreeGrafter"/>
</dbReference>
<reference evidence="8" key="1">
    <citation type="submission" date="2022-06" db="EMBL/GenBank/DDBJ databases">
        <authorList>
            <person name="Berger JAMES D."/>
            <person name="Berger JAMES D."/>
        </authorList>
    </citation>
    <scope>NUCLEOTIDE SEQUENCE [LARGE SCALE GENOMIC DNA]</scope>
</reference>
<comment type="subunit">
    <text evidence="4">AMPK is a heterotrimer of an alpha catalytic subunit (PRKAA1 or PRKAA2), a beta (PRKAB1 or PRKAB2) and a gamma non-catalytic subunits (PRKAG1, PRKAG2 or PRKAG3). Interacts with FNIP1 and FNIP2.</text>
</comment>
<dbReference type="PANTHER" id="PTHR13780">
    <property type="entry name" value="AMP-ACTIVATED PROTEIN KINASE, GAMMA REGULATORY SUBUNIT"/>
    <property type="match status" value="1"/>
</dbReference>
<feature type="region of interest" description="Disordered" evidence="6">
    <location>
        <begin position="825"/>
        <end position="872"/>
    </location>
</feature>
<evidence type="ECO:0000313" key="10">
    <source>
        <dbReference type="WBParaSite" id="TREG1_134270.2"/>
    </source>
</evidence>
<dbReference type="GO" id="GO:0019887">
    <property type="term" value="F:protein kinase regulator activity"/>
    <property type="evidence" value="ECO:0007669"/>
    <property type="project" value="TreeGrafter"/>
</dbReference>
<name>A0AA85J6T8_TRIRE</name>
<evidence type="ECO:0000256" key="2">
    <source>
        <dbReference type="ARBA" id="ARBA00022737"/>
    </source>
</evidence>
<evidence type="ECO:0000259" key="7">
    <source>
        <dbReference type="PROSITE" id="PS51371"/>
    </source>
</evidence>
<feature type="compositionally biased region" description="Low complexity" evidence="6">
    <location>
        <begin position="835"/>
        <end position="847"/>
    </location>
</feature>
<evidence type="ECO:0000256" key="1">
    <source>
        <dbReference type="ARBA" id="ARBA00006750"/>
    </source>
</evidence>
<dbReference type="GO" id="GO:0005634">
    <property type="term" value="C:nucleus"/>
    <property type="evidence" value="ECO:0007669"/>
    <property type="project" value="TreeGrafter"/>
</dbReference>
<dbReference type="PROSITE" id="PS51371">
    <property type="entry name" value="CBS"/>
    <property type="match status" value="1"/>
</dbReference>
<feature type="domain" description="CBS" evidence="7">
    <location>
        <begin position="499"/>
        <end position="571"/>
    </location>
</feature>
<feature type="region of interest" description="Disordered" evidence="6">
    <location>
        <begin position="1025"/>
        <end position="1045"/>
    </location>
</feature>
<feature type="region of interest" description="Disordered" evidence="6">
    <location>
        <begin position="273"/>
        <end position="386"/>
    </location>
</feature>
<feature type="compositionally biased region" description="Low complexity" evidence="6">
    <location>
        <begin position="171"/>
        <end position="184"/>
    </location>
</feature>
<feature type="compositionally biased region" description="Polar residues" evidence="6">
    <location>
        <begin position="696"/>
        <end position="706"/>
    </location>
</feature>
<evidence type="ECO:0000256" key="5">
    <source>
        <dbReference type="PROSITE-ProRule" id="PRU00703"/>
    </source>
</evidence>
<accession>A0AA85J6T8</accession>
<feature type="compositionally biased region" description="Basic residues" evidence="6">
    <location>
        <begin position="652"/>
        <end position="663"/>
    </location>
</feature>
<feature type="compositionally biased region" description="Acidic residues" evidence="6">
    <location>
        <begin position="1036"/>
        <end position="1045"/>
    </location>
</feature>
<evidence type="ECO:0000313" key="9">
    <source>
        <dbReference type="WBParaSite" id="TREG1_134270.1"/>
    </source>
</evidence>
<dbReference type="InterPro" id="IPR050511">
    <property type="entry name" value="AMPK_gamma/SDS23_families"/>
</dbReference>
<feature type="compositionally biased region" description="Basic residues" evidence="6">
    <location>
        <begin position="949"/>
        <end position="958"/>
    </location>
</feature>
<reference evidence="9 10" key="2">
    <citation type="submission" date="2023-11" db="UniProtKB">
        <authorList>
            <consortium name="WormBaseParasite"/>
        </authorList>
    </citation>
    <scope>IDENTIFICATION</scope>
</reference>
<keyword evidence="3 5" id="KW-0129">CBS domain</keyword>
<feature type="compositionally biased region" description="Basic residues" evidence="6">
    <location>
        <begin position="910"/>
        <end position="920"/>
    </location>
</feature>
<dbReference type="InterPro" id="IPR000644">
    <property type="entry name" value="CBS_dom"/>
</dbReference>
<dbReference type="GO" id="GO:0005737">
    <property type="term" value="C:cytoplasm"/>
    <property type="evidence" value="ECO:0007669"/>
    <property type="project" value="TreeGrafter"/>
</dbReference>
<dbReference type="Proteomes" id="UP000050795">
    <property type="component" value="Unassembled WGS sequence"/>
</dbReference>
<organism evidence="8 10">
    <name type="scientific">Trichobilharzia regenti</name>
    <name type="common">Nasal bird schistosome</name>
    <dbReference type="NCBI Taxonomy" id="157069"/>
    <lineage>
        <taxon>Eukaryota</taxon>
        <taxon>Metazoa</taxon>
        <taxon>Spiralia</taxon>
        <taxon>Lophotrochozoa</taxon>
        <taxon>Platyhelminthes</taxon>
        <taxon>Trematoda</taxon>
        <taxon>Digenea</taxon>
        <taxon>Strigeidida</taxon>
        <taxon>Schistosomatoidea</taxon>
        <taxon>Schistosomatidae</taxon>
        <taxon>Trichobilharzia</taxon>
    </lineage>
</organism>
<keyword evidence="2" id="KW-0677">Repeat</keyword>
<dbReference type="Gene3D" id="3.10.580.10">
    <property type="entry name" value="CBS-domain"/>
    <property type="match status" value="2"/>
</dbReference>
<dbReference type="SUPFAM" id="SSF54631">
    <property type="entry name" value="CBS-domain pair"/>
    <property type="match status" value="2"/>
</dbReference>
<feature type="region of interest" description="Disordered" evidence="6">
    <location>
        <begin position="652"/>
        <end position="706"/>
    </location>
</feature>
<dbReference type="GO" id="GO:0031588">
    <property type="term" value="C:nucleotide-activated protein kinase complex"/>
    <property type="evidence" value="ECO:0007669"/>
    <property type="project" value="TreeGrafter"/>
</dbReference>
<comment type="similarity">
    <text evidence="1">Belongs to the 5'-AMP-activated protein kinase gamma subunit family.</text>
</comment>
<feature type="region of interest" description="Disordered" evidence="6">
    <location>
        <begin position="894"/>
        <end position="959"/>
    </location>
</feature>
<dbReference type="WBParaSite" id="TREG1_134270.2">
    <property type="protein sequence ID" value="TREG1_134270.2"/>
    <property type="gene ID" value="TREG1_134270"/>
</dbReference>
<feature type="compositionally biased region" description="Polar residues" evidence="6">
    <location>
        <begin position="346"/>
        <end position="370"/>
    </location>
</feature>
<evidence type="ECO:0000256" key="4">
    <source>
        <dbReference type="ARBA" id="ARBA00025878"/>
    </source>
</evidence>
<protein>
    <recommendedName>
        <fullName evidence="7">CBS domain-containing protein</fullName>
    </recommendedName>
</protein>
<evidence type="ECO:0000313" key="8">
    <source>
        <dbReference type="Proteomes" id="UP000050795"/>
    </source>
</evidence>
<feature type="region of interest" description="Disordered" evidence="6">
    <location>
        <begin position="165"/>
        <end position="191"/>
    </location>
</feature>
<dbReference type="AlphaFoldDB" id="A0AA85J6T8"/>
<feature type="compositionally biased region" description="Low complexity" evidence="6">
    <location>
        <begin position="759"/>
        <end position="779"/>
    </location>
</feature>
<proteinExistence type="inferred from homology"/>
<feature type="compositionally biased region" description="Low complexity" evidence="6">
    <location>
        <begin position="307"/>
        <end position="345"/>
    </location>
</feature>
<dbReference type="GO" id="GO:0019901">
    <property type="term" value="F:protein kinase binding"/>
    <property type="evidence" value="ECO:0007669"/>
    <property type="project" value="TreeGrafter"/>
</dbReference>
<feature type="compositionally biased region" description="Low complexity" evidence="6">
    <location>
        <begin position="377"/>
        <end position="386"/>
    </location>
</feature>
<evidence type="ECO:0000256" key="3">
    <source>
        <dbReference type="ARBA" id="ARBA00023122"/>
    </source>
</evidence>